<dbReference type="EMBL" id="JAEVHI010000001">
    <property type="protein sequence ID" value="KAG5303844.1"/>
    <property type="molecule type" value="Genomic_DNA"/>
</dbReference>
<reference evidence="2 3" key="1">
    <citation type="submission" date="2021-01" db="EMBL/GenBank/DDBJ databases">
        <title>Chromosome-level genome assembly of a human fungal pathogen reveals clustering of transcriptionally co-regulated genes.</title>
        <authorList>
            <person name="Voorhies M."/>
            <person name="Cohen S."/>
            <person name="Shea T.P."/>
            <person name="Petrus S."/>
            <person name="Munoz J.F."/>
            <person name="Poplawski S."/>
            <person name="Goldman W.E."/>
            <person name="Michael T."/>
            <person name="Cuomo C.A."/>
            <person name="Sil A."/>
            <person name="Beyhan S."/>
        </authorList>
    </citation>
    <scope>NUCLEOTIDE SEQUENCE [LARGE SCALE GENOMIC DNA]</scope>
    <source>
        <strain evidence="2 3">G184AR</strain>
    </source>
</reference>
<name>A0A8H8D7H8_AJECA</name>
<dbReference type="AlphaFoldDB" id="A0A8H8D7H8"/>
<proteinExistence type="predicted"/>
<dbReference type="Proteomes" id="UP000670092">
    <property type="component" value="Unassembled WGS sequence"/>
</dbReference>
<comment type="caution">
    <text evidence="2">The sequence shown here is derived from an EMBL/GenBank/DDBJ whole genome shotgun (WGS) entry which is preliminary data.</text>
</comment>
<sequence>MSRLGAHSTIVVILHAFTPYMRATGRFRRNREKPKILARTLKEGTNESKEEQGPKKKRGGGKQGKKERKKPPNKKRTPPNMINNDLWEDISFFFRIAHIFPLRLPYLLAVSQERKLPTPNATGVFFFYGKRFDNRIGLVGPSGSPIKSTVDRAWEENTFPTFHPSWRACCSLGN</sequence>
<feature type="compositionally biased region" description="Basic and acidic residues" evidence="1">
    <location>
        <begin position="40"/>
        <end position="54"/>
    </location>
</feature>
<protein>
    <submittedName>
        <fullName evidence="2">Uncharacterized protein</fullName>
    </submittedName>
</protein>
<evidence type="ECO:0000256" key="1">
    <source>
        <dbReference type="SAM" id="MobiDB-lite"/>
    </source>
</evidence>
<evidence type="ECO:0000313" key="3">
    <source>
        <dbReference type="Proteomes" id="UP000670092"/>
    </source>
</evidence>
<feature type="region of interest" description="Disordered" evidence="1">
    <location>
        <begin position="28"/>
        <end position="81"/>
    </location>
</feature>
<evidence type="ECO:0000313" key="2">
    <source>
        <dbReference type="EMBL" id="KAG5303844.1"/>
    </source>
</evidence>
<dbReference type="VEuPathDB" id="FungiDB:I7I52_01973"/>
<organism evidence="2 3">
    <name type="scientific">Ajellomyces capsulatus</name>
    <name type="common">Darling's disease fungus</name>
    <name type="synonym">Histoplasma capsulatum</name>
    <dbReference type="NCBI Taxonomy" id="5037"/>
    <lineage>
        <taxon>Eukaryota</taxon>
        <taxon>Fungi</taxon>
        <taxon>Dikarya</taxon>
        <taxon>Ascomycota</taxon>
        <taxon>Pezizomycotina</taxon>
        <taxon>Eurotiomycetes</taxon>
        <taxon>Eurotiomycetidae</taxon>
        <taxon>Onygenales</taxon>
        <taxon>Ajellomycetaceae</taxon>
        <taxon>Histoplasma</taxon>
    </lineage>
</organism>
<feature type="compositionally biased region" description="Basic residues" evidence="1">
    <location>
        <begin position="55"/>
        <end position="77"/>
    </location>
</feature>
<accession>A0A8H8D7H8</accession>
<gene>
    <name evidence="2" type="ORF">I7I52_01973</name>
</gene>